<reference evidence="2" key="1">
    <citation type="submission" date="2021-03" db="EMBL/GenBank/DDBJ databases">
        <title>Comparative genomics and phylogenomic investigation of the class Geoglossomycetes provide insights into ecological specialization and systematics.</title>
        <authorList>
            <person name="Melie T."/>
            <person name="Pirro S."/>
            <person name="Miller A.N."/>
            <person name="Quandt A."/>
        </authorList>
    </citation>
    <scope>NUCLEOTIDE SEQUENCE</scope>
    <source>
        <strain evidence="2">CAQ_001_2017</strain>
    </source>
</reference>
<protein>
    <submittedName>
        <fullName evidence="2">Uncharacterized protein</fullName>
    </submittedName>
</protein>
<organism evidence="2 3">
    <name type="scientific">Trichoglossum hirsutum</name>
    <dbReference type="NCBI Taxonomy" id="265104"/>
    <lineage>
        <taxon>Eukaryota</taxon>
        <taxon>Fungi</taxon>
        <taxon>Dikarya</taxon>
        <taxon>Ascomycota</taxon>
        <taxon>Pezizomycotina</taxon>
        <taxon>Geoglossomycetes</taxon>
        <taxon>Geoglossales</taxon>
        <taxon>Geoglossaceae</taxon>
        <taxon>Trichoglossum</taxon>
    </lineage>
</organism>
<evidence type="ECO:0000313" key="3">
    <source>
        <dbReference type="Proteomes" id="UP000750711"/>
    </source>
</evidence>
<feature type="region of interest" description="Disordered" evidence="1">
    <location>
        <begin position="345"/>
        <end position="368"/>
    </location>
</feature>
<keyword evidence="3" id="KW-1185">Reference proteome</keyword>
<evidence type="ECO:0000256" key="1">
    <source>
        <dbReference type="SAM" id="MobiDB-lite"/>
    </source>
</evidence>
<name>A0A9P8LET5_9PEZI</name>
<comment type="caution">
    <text evidence="2">The sequence shown here is derived from an EMBL/GenBank/DDBJ whole genome shotgun (WGS) entry which is preliminary data.</text>
</comment>
<feature type="compositionally biased region" description="Polar residues" evidence="1">
    <location>
        <begin position="345"/>
        <end position="361"/>
    </location>
</feature>
<evidence type="ECO:0000313" key="2">
    <source>
        <dbReference type="EMBL" id="KAH0562674.1"/>
    </source>
</evidence>
<gene>
    <name evidence="2" type="ORF">GP486_002646</name>
</gene>
<dbReference type="AlphaFoldDB" id="A0A9P8LET5"/>
<dbReference type="Proteomes" id="UP000750711">
    <property type="component" value="Unassembled WGS sequence"/>
</dbReference>
<dbReference type="EMBL" id="JAGHQM010000308">
    <property type="protein sequence ID" value="KAH0562674.1"/>
    <property type="molecule type" value="Genomic_DNA"/>
</dbReference>
<accession>A0A9P8LET5</accession>
<sequence length="1257" mass="140427">MDFQRQQLLEEELCSSMDLLSREIFFSVQTVRVLKCLSWELHEDPHFFDIPEPIRIAFGDSMAYARVLQFHEAVKVNFNGFLNEILGYAARFDNGFQEFGDKREKSQRNGYNLNPVVPLDGPYVTSVWAQKLASYFSDCEQTINSHYEVDDVPLPLFEKADLVQAFKNAANDYDSTQNRGKSFHSWCEQKIGARYLSVGRVRRRTLAARISYRDFAVKCRLDPSIHECGTDCEINPCLARLFPKDAGIISESDEPSPISCLATIPGILRVRAVLGSAILPTKWRDRMIYALASLSKNHRDGLGTDQNLSMIYELFTLDGASPVSTELATASHVITTSFQNLDGQTLSPGLSSRQGSDSQEIGRSRYKPRSKITPGNSRYLTILRDCFKTLPATVDKAILFPFEKQLAAENSRGVGSYVAANLMPVVIALLSQTTSANLSYPVTVTDIMSLLPGNQLTSSIINFCINRFLNHPPRQDAIFLVPRLFKDFNATSFASFDKEADSNKAQQQGILSQIALFFQIFSSEAGLMARSAAYKTVFIRPLEPVPGCELLAICFLSMSPASCGGIQARESMSCTYTVVAAARQLRLNQTSHLKNHFRLKVERLLQTVLSTSGLNNFDAADSLKSIHLRDIISETPGIVILHTVIQCLKAPAPPLASFVGFAACYFDGDAFLPLPYHPADEDKVREAGAFHASASLLPARALGAGRRWAAVYEAYQGITMPTTELGGQSSSNCCEANKPPVIKDVPQDFLSDHEEFLSDDEEADSDDELLLNAGEGHILLGTSLGTSSEYGSDSLTDAEAHCREAGTDATEDLPPITCDISNENEIEDLINQKMTKEQRNFWQLTSKRLEKILELACLGGLLPRDTVVREELENDRPVTECRRRIEFAIEQHAAQMLSLETTQVHTCGISRTLYLFSVANADKKSRSLLLRLYTDPRLMPYVTQFAFGQRSVPPEVMDLLPDLDPGNAPYWLGIYFIVVTKTLSETTMTTQKTNLKHLEHAIYTGSATSDKGFEARIPQHEALGQLELKELRSRYGRGDPLVLNVHLTMAQPGSKYSFKWGYQLPVIDDPELRPIARLSVVLLEAIFIGMGTLGDKTTGRRPRLKSQSHVLSRRMLRHETLLFKGWTGLNLMSPSFQKTDSGFTTPLPLTLYTSVLQYLEKHYMDTHELRLDMHLAESISERFGLYSYAKRKLRISYVREMYAKVLEIYGQKYLTGLRSSDQKNATALAAIFQQANEDGLVKGPTTDGKYEINVFPR</sequence>
<proteinExistence type="predicted"/>